<feature type="compositionally biased region" description="Low complexity" evidence="1">
    <location>
        <begin position="48"/>
        <end position="60"/>
    </location>
</feature>
<evidence type="ECO:0000259" key="2">
    <source>
        <dbReference type="Pfam" id="PF19843"/>
    </source>
</evidence>
<dbReference type="InterPro" id="IPR046281">
    <property type="entry name" value="DUF6318"/>
</dbReference>
<evidence type="ECO:0000256" key="1">
    <source>
        <dbReference type="SAM" id="MobiDB-lite"/>
    </source>
</evidence>
<protein>
    <recommendedName>
        <fullName evidence="2">DUF6318 domain-containing protein</fullName>
    </recommendedName>
</protein>
<sequence>MGSFTVLTLFSEGSFMHVRRALALALVVPLLLAGCSEEPEPTPKIPDPTSSSPSPTATESETPEAESAEDFIRRWADALQEMQATGETGPFRELGPACESCSETADRVEQIYAAGGAIEWDGWTILSIEENGASDEFRVIERSAPTRFRESSDAPWKRLDGGRTPHVIQLESAGTSWLVVRTAEVSE</sequence>
<dbReference type="Pfam" id="PF19843">
    <property type="entry name" value="DUF6318"/>
    <property type="match status" value="1"/>
</dbReference>
<comment type="caution">
    <text evidence="3">The sequence shown here is derived from an EMBL/GenBank/DDBJ whole genome shotgun (WGS) entry which is preliminary data.</text>
</comment>
<dbReference type="Proteomes" id="UP000233565">
    <property type="component" value="Unassembled WGS sequence"/>
</dbReference>
<reference evidence="3 4" key="1">
    <citation type="submission" date="2017-12" db="EMBL/GenBank/DDBJ databases">
        <title>Pharmacopeia of the Arctic Ocean.</title>
        <authorList>
            <person name="Collins E."/>
            <person name="Ducluzeau A.-L."/>
        </authorList>
    </citation>
    <scope>NUCLEOTIDE SEQUENCE [LARGE SCALE GENOMIC DNA]</scope>
    <source>
        <strain evidence="3 4">DSM 23325</strain>
    </source>
</reference>
<dbReference type="EMBL" id="PJBV01000035">
    <property type="protein sequence ID" value="PKH37557.1"/>
    <property type="molecule type" value="Genomic_DNA"/>
</dbReference>
<feature type="domain" description="DUF6318" evidence="2">
    <location>
        <begin position="53"/>
        <end position="125"/>
    </location>
</feature>
<proteinExistence type="predicted"/>
<accession>A0ABX4QSG4</accession>
<organism evidence="3 4">
    <name type="scientific">Nocardioides alpinus</name>
    <dbReference type="NCBI Taxonomy" id="748909"/>
    <lineage>
        <taxon>Bacteria</taxon>
        <taxon>Bacillati</taxon>
        <taxon>Actinomycetota</taxon>
        <taxon>Actinomycetes</taxon>
        <taxon>Propionibacteriales</taxon>
        <taxon>Nocardioidaceae</taxon>
        <taxon>Nocardioides</taxon>
    </lineage>
</organism>
<evidence type="ECO:0000313" key="4">
    <source>
        <dbReference type="Proteomes" id="UP000233565"/>
    </source>
</evidence>
<name>A0ABX4QSG4_9ACTN</name>
<gene>
    <name evidence="3" type="ORF">CXG46_19145</name>
</gene>
<feature type="region of interest" description="Disordered" evidence="1">
    <location>
        <begin position="38"/>
        <end position="68"/>
    </location>
</feature>
<keyword evidence="4" id="KW-1185">Reference proteome</keyword>
<evidence type="ECO:0000313" key="3">
    <source>
        <dbReference type="EMBL" id="PKH37557.1"/>
    </source>
</evidence>